<keyword evidence="3" id="KW-0949">S-adenosyl-L-methionine</keyword>
<keyword evidence="2 6" id="KW-0808">Transferase</keyword>
<dbReference type="EMBL" id="MPGH01000012">
    <property type="protein sequence ID" value="OLN96923.1"/>
    <property type="molecule type" value="Genomic_DNA"/>
</dbReference>
<reference evidence="6 7" key="1">
    <citation type="submission" date="2016-11" db="EMBL/GenBank/DDBJ databases">
        <title>Draft Genome Assembly of Colletotrichum chlorophyti a pathogen of herbaceous plants.</title>
        <authorList>
            <person name="Gan P."/>
            <person name="Narusaka M."/>
            <person name="Tsushima A."/>
            <person name="Narusaka Y."/>
            <person name="Takano Y."/>
            <person name="Shirasu K."/>
        </authorList>
    </citation>
    <scope>NUCLEOTIDE SEQUENCE [LARGE SCALE GENOMIC DNA]</scope>
    <source>
        <strain evidence="6 7">NTL11</strain>
    </source>
</reference>
<dbReference type="GO" id="GO:0008171">
    <property type="term" value="F:O-methyltransferase activity"/>
    <property type="evidence" value="ECO:0007669"/>
    <property type="project" value="InterPro"/>
</dbReference>
<evidence type="ECO:0000256" key="3">
    <source>
        <dbReference type="ARBA" id="ARBA00022691"/>
    </source>
</evidence>
<feature type="domain" description="O-methyltransferase C-terminal" evidence="5">
    <location>
        <begin position="189"/>
        <end position="399"/>
    </location>
</feature>
<dbReference type="InterPro" id="IPR016461">
    <property type="entry name" value="COMT-like"/>
</dbReference>
<protein>
    <submittedName>
        <fullName evidence="6">6-hydroxytryprostatin B O-methyltransferase 1</fullName>
    </submittedName>
</protein>
<evidence type="ECO:0000256" key="2">
    <source>
        <dbReference type="ARBA" id="ARBA00022679"/>
    </source>
</evidence>
<dbReference type="InterPro" id="IPR036390">
    <property type="entry name" value="WH_DNA-bd_sf"/>
</dbReference>
<dbReference type="PROSITE" id="PS51683">
    <property type="entry name" value="SAM_OMT_II"/>
    <property type="match status" value="1"/>
</dbReference>
<dbReference type="SUPFAM" id="SSF46785">
    <property type="entry name" value="Winged helix' DNA-binding domain"/>
    <property type="match status" value="1"/>
</dbReference>
<dbReference type="AlphaFoldDB" id="A0A1Q8S652"/>
<evidence type="ECO:0000256" key="1">
    <source>
        <dbReference type="ARBA" id="ARBA00022603"/>
    </source>
</evidence>
<keyword evidence="7" id="KW-1185">Reference proteome</keyword>
<dbReference type="GO" id="GO:0032259">
    <property type="term" value="P:methylation"/>
    <property type="evidence" value="ECO:0007669"/>
    <property type="project" value="UniProtKB-KW"/>
</dbReference>
<dbReference type="InterPro" id="IPR036388">
    <property type="entry name" value="WH-like_DNA-bd_sf"/>
</dbReference>
<accession>A0A1Q8S652</accession>
<evidence type="ECO:0000313" key="7">
    <source>
        <dbReference type="Proteomes" id="UP000186583"/>
    </source>
</evidence>
<feature type="region of interest" description="Disordered" evidence="4">
    <location>
        <begin position="33"/>
        <end position="52"/>
    </location>
</feature>
<dbReference type="PANTHER" id="PTHR43712">
    <property type="entry name" value="PUTATIVE (AFU_ORTHOLOGUE AFUA_4G14580)-RELATED"/>
    <property type="match status" value="1"/>
</dbReference>
<dbReference type="Pfam" id="PF00891">
    <property type="entry name" value="Methyltransf_2"/>
    <property type="match status" value="1"/>
</dbReference>
<gene>
    <name evidence="6" type="ORF">CCHL11_07383</name>
</gene>
<dbReference type="InterPro" id="IPR001077">
    <property type="entry name" value="COMT_C"/>
</dbReference>
<dbReference type="SUPFAM" id="SSF53335">
    <property type="entry name" value="S-adenosyl-L-methionine-dependent methyltransferases"/>
    <property type="match status" value="1"/>
</dbReference>
<dbReference type="Gene3D" id="3.40.50.150">
    <property type="entry name" value="Vaccinia Virus protein VP39"/>
    <property type="match status" value="1"/>
</dbReference>
<evidence type="ECO:0000259" key="5">
    <source>
        <dbReference type="Pfam" id="PF00891"/>
    </source>
</evidence>
<dbReference type="PANTHER" id="PTHR43712:SF12">
    <property type="entry name" value="STERIGMATOCYSTIN 8-O-METHYLTRANSFERASE"/>
    <property type="match status" value="1"/>
</dbReference>
<evidence type="ECO:0000256" key="4">
    <source>
        <dbReference type="SAM" id="MobiDB-lite"/>
    </source>
</evidence>
<dbReference type="Gene3D" id="1.10.10.10">
    <property type="entry name" value="Winged helix-like DNA-binding domain superfamily/Winged helix DNA-binding domain"/>
    <property type="match status" value="1"/>
</dbReference>
<sequence length="425" mass="47147">MAIVKSTPRIVELATKISKSVADLQAVLDAEGVPSPSFDEDAPPKRPKSAGDAQDAILDATAELHDLLLEPTTLVLKNSANNNMGSLAFLCRFDIPNMVPLGGKLSYTEIARKTGFAEFIVSRFLRDIVCMHIFRETEPGVIEHTKTSKALRAPWFSAWLRAGAEEGWATMLGLGSQIVDALHKWPNAEEADQTAFNIVHNTTGSYFENISNDPEKAARFGAGMATQWEFPGYQLEYLLDGYDWAGLGQVKVIDVGGFKGRISIALAQRFPNLSMLVQDMGMNEAEAHAAVPAELRSRVNFMTHDVFGTQTVSADVYYIRQVLHDWPDKYGIKLLRSQIPMLKKGVKILLNESLLPETPGSSLPLWKERDLRTMDIGLLATMNGRERTLKEWKAIITEADPRFVLTNVSQPKGSMLAMMEIVWNP</sequence>
<evidence type="ECO:0000313" key="6">
    <source>
        <dbReference type="EMBL" id="OLN96923.1"/>
    </source>
</evidence>
<name>A0A1Q8S652_9PEZI</name>
<proteinExistence type="predicted"/>
<organism evidence="6 7">
    <name type="scientific">Colletotrichum chlorophyti</name>
    <dbReference type="NCBI Taxonomy" id="708187"/>
    <lineage>
        <taxon>Eukaryota</taxon>
        <taxon>Fungi</taxon>
        <taxon>Dikarya</taxon>
        <taxon>Ascomycota</taxon>
        <taxon>Pezizomycotina</taxon>
        <taxon>Sordariomycetes</taxon>
        <taxon>Hypocreomycetidae</taxon>
        <taxon>Glomerellales</taxon>
        <taxon>Glomerellaceae</taxon>
        <taxon>Colletotrichum</taxon>
    </lineage>
</organism>
<dbReference type="STRING" id="708187.A0A1Q8S652"/>
<keyword evidence="1 6" id="KW-0489">Methyltransferase</keyword>
<dbReference type="InterPro" id="IPR029063">
    <property type="entry name" value="SAM-dependent_MTases_sf"/>
</dbReference>
<dbReference type="OrthoDB" id="1606438at2759"/>
<dbReference type="Proteomes" id="UP000186583">
    <property type="component" value="Unassembled WGS sequence"/>
</dbReference>
<comment type="caution">
    <text evidence="6">The sequence shown here is derived from an EMBL/GenBank/DDBJ whole genome shotgun (WGS) entry which is preliminary data.</text>
</comment>